<name>A0A7X0VCE4_9ACTN</name>
<feature type="transmembrane region" description="Helical" evidence="1">
    <location>
        <begin position="170"/>
        <end position="190"/>
    </location>
</feature>
<protein>
    <recommendedName>
        <fullName evidence="4">PH domain-containing protein</fullName>
    </recommendedName>
</protein>
<evidence type="ECO:0000256" key="1">
    <source>
        <dbReference type="SAM" id="Phobius"/>
    </source>
</evidence>
<dbReference type="EMBL" id="JACKXE010000001">
    <property type="protein sequence ID" value="MBB6628917.1"/>
    <property type="molecule type" value="Genomic_DNA"/>
</dbReference>
<keyword evidence="1" id="KW-1133">Transmembrane helix</keyword>
<evidence type="ECO:0008006" key="4">
    <source>
        <dbReference type="Google" id="ProtNLM"/>
    </source>
</evidence>
<dbReference type="RefSeq" id="WP_185253926.1">
    <property type="nucleotide sequence ID" value="NZ_JACKXE010000001.1"/>
</dbReference>
<evidence type="ECO:0000313" key="2">
    <source>
        <dbReference type="EMBL" id="MBB6628917.1"/>
    </source>
</evidence>
<sequence length="191" mass="20689">MSDEAVERFRPTSGKVLGILALVLSAAVVVIGIVDRDHGFPFPVVAGALVFGVLVWSAMLRPRVWVTSDRLVLRNMLDEVSIPLAAIEQVVVRQVLAVGAGEKRYVSPAVGKSWRKLRAGKDQTADPLQSYPDFVQDRISQLAEDARAQAGVKLLSDEQLALAAGVRRRWAWPEVVALGASIVLFLVAVVV</sequence>
<evidence type="ECO:0000313" key="3">
    <source>
        <dbReference type="Proteomes" id="UP000523955"/>
    </source>
</evidence>
<dbReference type="Proteomes" id="UP000523955">
    <property type="component" value="Unassembled WGS sequence"/>
</dbReference>
<keyword evidence="3" id="KW-1185">Reference proteome</keyword>
<reference evidence="2 3" key="1">
    <citation type="submission" date="2020-08" db="EMBL/GenBank/DDBJ databases">
        <authorList>
            <person name="Seo M.-J."/>
        </authorList>
    </citation>
    <scope>NUCLEOTIDE SEQUENCE [LARGE SCALE GENOMIC DNA]</scope>
    <source>
        <strain evidence="2 3">KIGAM211</strain>
    </source>
</reference>
<organism evidence="2 3">
    <name type="scientific">Nocardioides luti</name>
    <dbReference type="NCBI Taxonomy" id="2761101"/>
    <lineage>
        <taxon>Bacteria</taxon>
        <taxon>Bacillati</taxon>
        <taxon>Actinomycetota</taxon>
        <taxon>Actinomycetes</taxon>
        <taxon>Propionibacteriales</taxon>
        <taxon>Nocardioidaceae</taxon>
        <taxon>Nocardioides</taxon>
    </lineage>
</organism>
<comment type="caution">
    <text evidence="2">The sequence shown here is derived from an EMBL/GenBank/DDBJ whole genome shotgun (WGS) entry which is preliminary data.</text>
</comment>
<proteinExistence type="predicted"/>
<feature type="transmembrane region" description="Helical" evidence="1">
    <location>
        <begin position="16"/>
        <end position="34"/>
    </location>
</feature>
<keyword evidence="1" id="KW-0472">Membrane</keyword>
<dbReference type="AlphaFoldDB" id="A0A7X0VCE4"/>
<keyword evidence="1" id="KW-0812">Transmembrane</keyword>
<accession>A0A7X0VCE4</accession>
<gene>
    <name evidence="2" type="ORF">H5V45_16435</name>
</gene>
<feature type="transmembrane region" description="Helical" evidence="1">
    <location>
        <begin position="40"/>
        <end position="60"/>
    </location>
</feature>